<name>A0A124SEJ7_CYNCS</name>
<dbReference type="InterPro" id="IPR000095">
    <property type="entry name" value="CRIB_dom"/>
</dbReference>
<dbReference type="Proteomes" id="UP000243975">
    <property type="component" value="Unassembled WGS sequence"/>
</dbReference>
<keyword evidence="4" id="KW-1185">Reference proteome</keyword>
<sequence>MGTAVKGLLKGLRYISEIFEADNEKEQEIQIGMPTDVKHIAHIGCDGPSTNAPSWVRTNVPHLFNMNDFQGSESGSSDLGGSKDSMSSQTRRGKSKQPKKHGAGGSVGSSPDIEPRTRRNRNSSGDSPMNETSRPRRTKNSGTGGESPSQEPGAKKTRKKKVGSNDGNTRPSRPKNRDPSTTDNAD</sequence>
<reference evidence="3 4" key="1">
    <citation type="journal article" date="2016" name="Sci. Rep.">
        <title>The genome sequence of the outbreeding globe artichoke constructed de novo incorporating a phase-aware low-pass sequencing strategy of F1 progeny.</title>
        <authorList>
            <person name="Scaglione D."/>
            <person name="Reyes-Chin-Wo S."/>
            <person name="Acquadro A."/>
            <person name="Froenicke L."/>
            <person name="Portis E."/>
            <person name="Beitel C."/>
            <person name="Tirone M."/>
            <person name="Mauro R."/>
            <person name="Lo Monaco A."/>
            <person name="Mauromicale G."/>
            <person name="Faccioli P."/>
            <person name="Cattivelli L."/>
            <person name="Rieseberg L."/>
            <person name="Michelmore R."/>
            <person name="Lanteri S."/>
        </authorList>
    </citation>
    <scope>NUCLEOTIDE SEQUENCE [LARGE SCALE GENOMIC DNA]</scope>
    <source>
        <strain evidence="3">2C</strain>
    </source>
</reference>
<dbReference type="PANTHER" id="PTHR46325">
    <property type="entry name" value="CRIB DOMAIN-CONTAINING PROTEIN RIC8"/>
    <property type="match status" value="1"/>
</dbReference>
<dbReference type="PANTHER" id="PTHR46325:SF20">
    <property type="entry name" value="CRIB DOMAIN-CONTAINING PROTEIN RIC10"/>
    <property type="match status" value="1"/>
</dbReference>
<dbReference type="OMA" id="VARHEMS"/>
<dbReference type="Gramene" id="KVI00346">
    <property type="protein sequence ID" value="KVI00346"/>
    <property type="gene ID" value="Ccrd_021336"/>
</dbReference>
<evidence type="ECO:0000313" key="4">
    <source>
        <dbReference type="Proteomes" id="UP000243975"/>
    </source>
</evidence>
<dbReference type="AlphaFoldDB" id="A0A124SEJ7"/>
<feature type="compositionally biased region" description="Basic residues" evidence="1">
    <location>
        <begin position="91"/>
        <end position="102"/>
    </location>
</feature>
<dbReference type="PROSITE" id="PS50108">
    <property type="entry name" value="CRIB"/>
    <property type="match status" value="1"/>
</dbReference>
<dbReference type="STRING" id="59895.A0A124SEJ7"/>
<evidence type="ECO:0000259" key="2">
    <source>
        <dbReference type="PROSITE" id="PS50108"/>
    </source>
</evidence>
<accession>A0A124SEJ7</accession>
<feature type="region of interest" description="Disordered" evidence="1">
    <location>
        <begin position="66"/>
        <end position="186"/>
    </location>
</feature>
<protein>
    <submittedName>
        <fullName evidence="3">PAK-box/P21-Rho-binding</fullName>
    </submittedName>
</protein>
<gene>
    <name evidence="3" type="ORF">Ccrd_021336</name>
</gene>
<feature type="compositionally biased region" description="Polar residues" evidence="1">
    <location>
        <begin position="122"/>
        <end position="132"/>
    </location>
</feature>
<dbReference type="SMART" id="SM00285">
    <property type="entry name" value="PBD"/>
    <property type="match status" value="1"/>
</dbReference>
<comment type="caution">
    <text evidence="3">The sequence shown here is derived from an EMBL/GenBank/DDBJ whole genome shotgun (WGS) entry which is preliminary data.</text>
</comment>
<dbReference type="EMBL" id="LEKV01003390">
    <property type="protein sequence ID" value="KVI00346.1"/>
    <property type="molecule type" value="Genomic_DNA"/>
</dbReference>
<feature type="compositionally biased region" description="Low complexity" evidence="1">
    <location>
        <begin position="71"/>
        <end position="88"/>
    </location>
</feature>
<organism evidence="3 4">
    <name type="scientific">Cynara cardunculus var. scolymus</name>
    <name type="common">Globe artichoke</name>
    <name type="synonym">Cynara scolymus</name>
    <dbReference type="NCBI Taxonomy" id="59895"/>
    <lineage>
        <taxon>Eukaryota</taxon>
        <taxon>Viridiplantae</taxon>
        <taxon>Streptophyta</taxon>
        <taxon>Embryophyta</taxon>
        <taxon>Tracheophyta</taxon>
        <taxon>Spermatophyta</taxon>
        <taxon>Magnoliopsida</taxon>
        <taxon>eudicotyledons</taxon>
        <taxon>Gunneridae</taxon>
        <taxon>Pentapetalae</taxon>
        <taxon>asterids</taxon>
        <taxon>campanulids</taxon>
        <taxon>Asterales</taxon>
        <taxon>Asteraceae</taxon>
        <taxon>Carduoideae</taxon>
        <taxon>Cardueae</taxon>
        <taxon>Carduinae</taxon>
        <taxon>Cynara</taxon>
    </lineage>
</organism>
<proteinExistence type="predicted"/>
<evidence type="ECO:0000256" key="1">
    <source>
        <dbReference type="SAM" id="MobiDB-lite"/>
    </source>
</evidence>
<feature type="domain" description="CRIB" evidence="2">
    <location>
        <begin position="31"/>
        <end position="44"/>
    </location>
</feature>
<evidence type="ECO:0000313" key="3">
    <source>
        <dbReference type="EMBL" id="KVI00346.1"/>
    </source>
</evidence>